<sequence length="52" mass="6060">MLVIILGNLGSGKTFIMTMLTYSDKREIWSNYKINRDKYNVLGVIDLLFFLT</sequence>
<proteinExistence type="predicted"/>
<name>X1HZS3_9ZZZZ</name>
<comment type="caution">
    <text evidence="1">The sequence shown here is derived from an EMBL/GenBank/DDBJ whole genome shotgun (WGS) entry which is preliminary data.</text>
</comment>
<dbReference type="EMBL" id="BARU01031623">
    <property type="protein sequence ID" value="GAH62550.1"/>
    <property type="molecule type" value="Genomic_DNA"/>
</dbReference>
<evidence type="ECO:0000313" key="1">
    <source>
        <dbReference type="EMBL" id="GAH62550.1"/>
    </source>
</evidence>
<accession>X1HZS3</accession>
<reference evidence="1" key="1">
    <citation type="journal article" date="2014" name="Front. Microbiol.">
        <title>High frequency of phylogenetically diverse reductive dehalogenase-homologous genes in deep subseafloor sedimentary metagenomes.</title>
        <authorList>
            <person name="Kawai M."/>
            <person name="Futagami T."/>
            <person name="Toyoda A."/>
            <person name="Takaki Y."/>
            <person name="Nishi S."/>
            <person name="Hori S."/>
            <person name="Arai W."/>
            <person name="Tsubouchi T."/>
            <person name="Morono Y."/>
            <person name="Uchiyama I."/>
            <person name="Ito T."/>
            <person name="Fujiyama A."/>
            <person name="Inagaki F."/>
            <person name="Takami H."/>
        </authorList>
    </citation>
    <scope>NUCLEOTIDE SEQUENCE</scope>
    <source>
        <strain evidence="1">Expedition CK06-06</strain>
    </source>
</reference>
<protein>
    <submittedName>
        <fullName evidence="1">Uncharacterized protein</fullName>
    </submittedName>
</protein>
<organism evidence="1">
    <name type="scientific">marine sediment metagenome</name>
    <dbReference type="NCBI Taxonomy" id="412755"/>
    <lineage>
        <taxon>unclassified sequences</taxon>
        <taxon>metagenomes</taxon>
        <taxon>ecological metagenomes</taxon>
    </lineage>
</organism>
<dbReference type="AlphaFoldDB" id="X1HZS3"/>
<gene>
    <name evidence="1" type="ORF">S03H2_49991</name>
</gene>